<dbReference type="EMBL" id="NCKV01016509">
    <property type="protein sequence ID" value="RWS20616.1"/>
    <property type="molecule type" value="Genomic_DNA"/>
</dbReference>
<dbReference type="InterPro" id="IPR036375">
    <property type="entry name" value="Hemopexin-like_dom_sf"/>
</dbReference>
<feature type="compositionally biased region" description="Basic and acidic residues" evidence="2">
    <location>
        <begin position="180"/>
        <end position="192"/>
    </location>
</feature>
<keyword evidence="3" id="KW-1133">Transmembrane helix</keyword>
<evidence type="ECO:0000256" key="2">
    <source>
        <dbReference type="SAM" id="MobiDB-lite"/>
    </source>
</evidence>
<organism evidence="4 5">
    <name type="scientific">Leptotrombidium deliense</name>
    <dbReference type="NCBI Taxonomy" id="299467"/>
    <lineage>
        <taxon>Eukaryota</taxon>
        <taxon>Metazoa</taxon>
        <taxon>Ecdysozoa</taxon>
        <taxon>Arthropoda</taxon>
        <taxon>Chelicerata</taxon>
        <taxon>Arachnida</taxon>
        <taxon>Acari</taxon>
        <taxon>Acariformes</taxon>
        <taxon>Trombidiformes</taxon>
        <taxon>Prostigmata</taxon>
        <taxon>Anystina</taxon>
        <taxon>Parasitengona</taxon>
        <taxon>Trombiculoidea</taxon>
        <taxon>Trombiculidae</taxon>
        <taxon>Leptotrombidium</taxon>
    </lineage>
</organism>
<dbReference type="Proteomes" id="UP000288716">
    <property type="component" value="Unassembled WGS sequence"/>
</dbReference>
<evidence type="ECO:0000313" key="5">
    <source>
        <dbReference type="Proteomes" id="UP000288716"/>
    </source>
</evidence>
<dbReference type="AlphaFoldDB" id="A0A443RZC5"/>
<sequence length="202" mass="23705">MFTVEKLLFIFKGRDYYVYDLEEQQLSQEYLKRDYVTAIRYPLSITDFNGIPESVDSAFALKGNVFYFFLGSFLFRLTGLLRKYEVTVKLVQEEFIECTDYEYSKTEYKNFEQFKEHLMNYSPRLYEGPPTFSTADLVFIVLVSMTLIAIVVVLYLICSVAYERHLQYLKYSRPTTATTHETKSKDISESKEAQITSKIEGN</sequence>
<gene>
    <name evidence="4" type="ORF">B4U80_12047</name>
</gene>
<comment type="caution">
    <text evidence="4">The sequence shown here is derived from an EMBL/GenBank/DDBJ whole genome shotgun (WGS) entry which is preliminary data.</text>
</comment>
<feature type="transmembrane region" description="Helical" evidence="3">
    <location>
        <begin position="137"/>
        <end position="162"/>
    </location>
</feature>
<keyword evidence="3" id="KW-0812">Transmembrane</keyword>
<dbReference type="Gene3D" id="2.110.10.10">
    <property type="entry name" value="Hemopexin-like domain"/>
    <property type="match status" value="1"/>
</dbReference>
<evidence type="ECO:0000256" key="3">
    <source>
        <dbReference type="SAM" id="Phobius"/>
    </source>
</evidence>
<protein>
    <submittedName>
        <fullName evidence="4">Uncharacterized protein</fullName>
    </submittedName>
</protein>
<keyword evidence="3" id="KW-0472">Membrane</keyword>
<dbReference type="VEuPathDB" id="VectorBase:LDEU011424"/>
<proteinExistence type="predicted"/>
<feature type="region of interest" description="Disordered" evidence="2">
    <location>
        <begin position="180"/>
        <end position="202"/>
    </location>
</feature>
<dbReference type="PROSITE" id="PS51642">
    <property type="entry name" value="HEMOPEXIN_2"/>
    <property type="match status" value="1"/>
</dbReference>
<keyword evidence="5" id="KW-1185">Reference proteome</keyword>
<feature type="repeat" description="Hemopexin" evidence="1">
    <location>
        <begin position="52"/>
        <end position="98"/>
    </location>
</feature>
<evidence type="ECO:0000256" key="1">
    <source>
        <dbReference type="PROSITE-ProRule" id="PRU01011"/>
    </source>
</evidence>
<reference evidence="4 5" key="1">
    <citation type="journal article" date="2018" name="Gigascience">
        <title>Genomes of trombidid mites reveal novel predicted allergens and laterally-transferred genes associated with secondary metabolism.</title>
        <authorList>
            <person name="Dong X."/>
            <person name="Chaisiri K."/>
            <person name="Xia D."/>
            <person name="Armstrong S.D."/>
            <person name="Fang Y."/>
            <person name="Donnelly M.J."/>
            <person name="Kadowaki T."/>
            <person name="McGarry J.W."/>
            <person name="Darby A.C."/>
            <person name="Makepeace B.L."/>
        </authorList>
    </citation>
    <scope>NUCLEOTIDE SEQUENCE [LARGE SCALE GENOMIC DNA]</scope>
    <source>
        <strain evidence="4">UoL-UT</strain>
    </source>
</reference>
<evidence type="ECO:0000313" key="4">
    <source>
        <dbReference type="EMBL" id="RWS20616.1"/>
    </source>
</evidence>
<name>A0A443RZC5_9ACAR</name>
<dbReference type="InterPro" id="IPR018487">
    <property type="entry name" value="Hemopexin-like_repeat"/>
</dbReference>
<dbReference type="SUPFAM" id="SSF50923">
    <property type="entry name" value="Hemopexin-like domain"/>
    <property type="match status" value="1"/>
</dbReference>
<accession>A0A443RZC5</accession>
<feature type="compositionally biased region" description="Polar residues" evidence="2">
    <location>
        <begin position="193"/>
        <end position="202"/>
    </location>
</feature>